<dbReference type="EMBL" id="SWJQ01000145">
    <property type="protein sequence ID" value="TRZ20552.1"/>
    <property type="molecule type" value="Genomic_DNA"/>
</dbReference>
<gene>
    <name evidence="1" type="ORF">HGM15179_006519</name>
</gene>
<evidence type="ECO:0000313" key="2">
    <source>
        <dbReference type="Proteomes" id="UP000796761"/>
    </source>
</evidence>
<dbReference type="AlphaFoldDB" id="A0A8K1LNR0"/>
<evidence type="ECO:0000313" key="1">
    <source>
        <dbReference type="EMBL" id="TRZ20552.1"/>
    </source>
</evidence>
<proteinExistence type="predicted"/>
<dbReference type="Proteomes" id="UP000796761">
    <property type="component" value="Unassembled WGS sequence"/>
</dbReference>
<reference evidence="1" key="1">
    <citation type="submission" date="2019-04" db="EMBL/GenBank/DDBJ databases">
        <title>Genome assembly of Zosterops borbonicus 15179.</title>
        <authorList>
            <person name="Leroy T."/>
            <person name="Anselmetti Y."/>
            <person name="Tilak M.-K."/>
            <person name="Nabholz B."/>
        </authorList>
    </citation>
    <scope>NUCLEOTIDE SEQUENCE</scope>
    <source>
        <strain evidence="1">HGM_15179</strain>
        <tissue evidence="1">Muscle</tissue>
    </source>
</reference>
<organism evidence="1 2">
    <name type="scientific">Zosterops borbonicus</name>
    <dbReference type="NCBI Taxonomy" id="364589"/>
    <lineage>
        <taxon>Eukaryota</taxon>
        <taxon>Metazoa</taxon>
        <taxon>Chordata</taxon>
        <taxon>Craniata</taxon>
        <taxon>Vertebrata</taxon>
        <taxon>Euteleostomi</taxon>
        <taxon>Archelosauria</taxon>
        <taxon>Archosauria</taxon>
        <taxon>Dinosauria</taxon>
        <taxon>Saurischia</taxon>
        <taxon>Theropoda</taxon>
        <taxon>Coelurosauria</taxon>
        <taxon>Aves</taxon>
        <taxon>Neognathae</taxon>
        <taxon>Neoaves</taxon>
        <taxon>Telluraves</taxon>
        <taxon>Australaves</taxon>
        <taxon>Passeriformes</taxon>
        <taxon>Sylvioidea</taxon>
        <taxon>Zosteropidae</taxon>
        <taxon>Zosterops</taxon>
    </lineage>
</organism>
<accession>A0A8K1LNR0</accession>
<comment type="caution">
    <text evidence="1">The sequence shown here is derived from an EMBL/GenBank/DDBJ whole genome shotgun (WGS) entry which is preliminary data.</text>
</comment>
<name>A0A8K1LNR0_9PASS</name>
<sequence>MCLLWPLTELVTVRRGDIKVSFVTQPAEEGVPPDLGFTNREELVIDVMTGGHLVHSDHKMIRIFSSQRSKDECQKNCYCVGFPEGSFSLFRRLVERRVSRVPESKGDQEDCTFFKKEILMVQE</sequence>
<keyword evidence="2" id="KW-1185">Reference proteome</keyword>
<protein>
    <submittedName>
        <fullName evidence="1">Uncharacterized protein</fullName>
    </submittedName>
</protein>